<keyword evidence="11" id="KW-1185">Reference proteome</keyword>
<dbReference type="InterPro" id="IPR003961">
    <property type="entry name" value="FN3_dom"/>
</dbReference>
<dbReference type="FunFam" id="2.60.40.10:FF:000197">
    <property type="entry name" value="Myomesin 1"/>
    <property type="match status" value="1"/>
</dbReference>
<comment type="subcellular location">
    <subcellularLocation>
        <location evidence="1">Cytoplasm</location>
    </subcellularLocation>
</comment>
<name>A0A4W3J7Q8_CALMI</name>
<dbReference type="InterPro" id="IPR007110">
    <property type="entry name" value="Ig-like_dom"/>
</dbReference>
<evidence type="ECO:0000256" key="5">
    <source>
        <dbReference type="ARBA" id="ARBA00023157"/>
    </source>
</evidence>
<comment type="similarity">
    <text evidence="2">Belongs to the protein kinase superfamily. CAMK Ser/Thr protein kinase family.</text>
</comment>
<keyword evidence="5" id="KW-1015">Disulfide bond</keyword>
<keyword evidence="6" id="KW-0514">Muscle protein</keyword>
<feature type="domain" description="Fibronectin type-III" evidence="9">
    <location>
        <begin position="363"/>
        <end position="459"/>
    </location>
</feature>
<organism evidence="10 11">
    <name type="scientific">Callorhinchus milii</name>
    <name type="common">Ghost shark</name>
    <dbReference type="NCBI Taxonomy" id="7868"/>
    <lineage>
        <taxon>Eukaryota</taxon>
        <taxon>Metazoa</taxon>
        <taxon>Chordata</taxon>
        <taxon>Craniata</taxon>
        <taxon>Vertebrata</taxon>
        <taxon>Chondrichthyes</taxon>
        <taxon>Holocephali</taxon>
        <taxon>Chimaeriformes</taxon>
        <taxon>Callorhinchidae</taxon>
        <taxon>Callorhinchus</taxon>
    </lineage>
</organism>
<keyword evidence="7" id="KW-0393">Immunoglobulin domain</keyword>
<keyword evidence="3" id="KW-0963">Cytoplasm</keyword>
<dbReference type="PROSITE" id="PS50853">
    <property type="entry name" value="FN3"/>
    <property type="match status" value="5"/>
</dbReference>
<accession>A0A4W3J7Q8</accession>
<feature type="domain" description="Fibronectin type-III" evidence="9">
    <location>
        <begin position="236"/>
        <end position="331"/>
    </location>
</feature>
<dbReference type="FunFam" id="2.60.40.10:FF:000029">
    <property type="entry name" value="Myomesin 1"/>
    <property type="match status" value="3"/>
</dbReference>
<dbReference type="GO" id="GO:0031430">
    <property type="term" value="C:M band"/>
    <property type="evidence" value="ECO:0007669"/>
    <property type="project" value="TreeGrafter"/>
</dbReference>
<dbReference type="FunFam" id="2.60.40.10:FF:000179">
    <property type="entry name" value="Myomesin 2"/>
    <property type="match status" value="1"/>
</dbReference>
<evidence type="ECO:0000259" key="8">
    <source>
        <dbReference type="PROSITE" id="PS50835"/>
    </source>
</evidence>
<reference evidence="10" key="4">
    <citation type="submission" date="2025-08" db="UniProtKB">
        <authorList>
            <consortium name="Ensembl"/>
        </authorList>
    </citation>
    <scope>IDENTIFICATION</scope>
</reference>
<feature type="domain" description="Ig-like" evidence="8">
    <location>
        <begin position="122"/>
        <end position="205"/>
    </location>
</feature>
<dbReference type="OMA" id="VTNTNKD"/>
<feature type="domain" description="Ig-like" evidence="8">
    <location>
        <begin position="964"/>
        <end position="1049"/>
    </location>
</feature>
<evidence type="ECO:0000256" key="3">
    <source>
        <dbReference type="ARBA" id="ARBA00022490"/>
    </source>
</evidence>
<feature type="domain" description="Ig-like" evidence="8">
    <location>
        <begin position="25"/>
        <end position="62"/>
    </location>
</feature>
<feature type="domain" description="Fibronectin type-III" evidence="9">
    <location>
        <begin position="660"/>
        <end position="757"/>
    </location>
</feature>
<dbReference type="InParanoid" id="A0A4W3J7Q8"/>
<evidence type="ECO:0000256" key="4">
    <source>
        <dbReference type="ARBA" id="ARBA00022737"/>
    </source>
</evidence>
<dbReference type="InterPro" id="IPR050964">
    <property type="entry name" value="Striated_Muscle_Regulatory"/>
</dbReference>
<dbReference type="Pfam" id="PF07679">
    <property type="entry name" value="I-set"/>
    <property type="match status" value="4"/>
</dbReference>
<dbReference type="PROSITE" id="PS50835">
    <property type="entry name" value="IG_LIKE"/>
    <property type="match status" value="5"/>
</dbReference>
<dbReference type="FunFam" id="2.60.40.10:FF:000069">
    <property type="entry name" value="Alpha-protein kinase 3"/>
    <property type="match status" value="1"/>
</dbReference>
<dbReference type="SMART" id="SM00409">
    <property type="entry name" value="IG"/>
    <property type="match status" value="6"/>
</dbReference>
<feature type="domain" description="Fibronectin type-III" evidence="9">
    <location>
        <begin position="464"/>
        <end position="556"/>
    </location>
</feature>
<evidence type="ECO:0000256" key="2">
    <source>
        <dbReference type="ARBA" id="ARBA00006692"/>
    </source>
</evidence>
<dbReference type="Proteomes" id="UP000314986">
    <property type="component" value="Unassembled WGS sequence"/>
</dbReference>
<dbReference type="SMART" id="SM00408">
    <property type="entry name" value="IGc2"/>
    <property type="match status" value="3"/>
</dbReference>
<dbReference type="SUPFAM" id="SSF49265">
    <property type="entry name" value="Fibronectin type III"/>
    <property type="match status" value="3"/>
</dbReference>
<dbReference type="FunFam" id="2.60.40.10:FF:000345">
    <property type="entry name" value="Muscle M-line assembly protein unc-89"/>
    <property type="match status" value="1"/>
</dbReference>
<evidence type="ECO:0000256" key="6">
    <source>
        <dbReference type="ARBA" id="ARBA00023179"/>
    </source>
</evidence>
<dbReference type="PANTHER" id="PTHR13817">
    <property type="entry name" value="TITIN"/>
    <property type="match status" value="1"/>
</dbReference>
<evidence type="ECO:0000256" key="1">
    <source>
        <dbReference type="ARBA" id="ARBA00004496"/>
    </source>
</evidence>
<protein>
    <submittedName>
        <fullName evidence="10">M-protein, striated muscle-like</fullName>
    </submittedName>
</protein>
<reference evidence="11" key="1">
    <citation type="journal article" date="2006" name="Science">
        <title>Ancient noncoding elements conserved in the human genome.</title>
        <authorList>
            <person name="Venkatesh B."/>
            <person name="Kirkness E.F."/>
            <person name="Loh Y.H."/>
            <person name="Halpern A.L."/>
            <person name="Lee A.P."/>
            <person name="Johnson J."/>
            <person name="Dandona N."/>
            <person name="Viswanathan L.D."/>
            <person name="Tay A."/>
            <person name="Venter J.C."/>
            <person name="Strausberg R.L."/>
            <person name="Brenner S."/>
        </authorList>
    </citation>
    <scope>NUCLEOTIDE SEQUENCE [LARGE SCALE GENOMIC DNA]</scope>
</reference>
<reference evidence="10" key="5">
    <citation type="submission" date="2025-09" db="UniProtKB">
        <authorList>
            <consortium name="Ensembl"/>
        </authorList>
    </citation>
    <scope>IDENTIFICATION</scope>
</reference>
<dbReference type="InterPro" id="IPR036179">
    <property type="entry name" value="Ig-like_dom_sf"/>
</dbReference>
<dbReference type="PRINTS" id="PR00014">
    <property type="entry name" value="FNTYPEIII"/>
</dbReference>
<reference evidence="11" key="3">
    <citation type="journal article" date="2014" name="Nature">
        <title>Elephant shark genome provides unique insights into gnathostome evolution.</title>
        <authorList>
            <consortium name="International Elephant Shark Genome Sequencing Consortium"/>
            <person name="Venkatesh B."/>
            <person name="Lee A.P."/>
            <person name="Ravi V."/>
            <person name="Maurya A.K."/>
            <person name="Lian M.M."/>
            <person name="Swann J.B."/>
            <person name="Ohta Y."/>
            <person name="Flajnik M.F."/>
            <person name="Sutoh Y."/>
            <person name="Kasahara M."/>
            <person name="Hoon S."/>
            <person name="Gangu V."/>
            <person name="Roy S.W."/>
            <person name="Irimia M."/>
            <person name="Korzh V."/>
            <person name="Kondrychyn I."/>
            <person name="Lim Z.W."/>
            <person name="Tay B.H."/>
            <person name="Tohari S."/>
            <person name="Kong K.W."/>
            <person name="Ho S."/>
            <person name="Lorente-Galdos B."/>
            <person name="Quilez J."/>
            <person name="Marques-Bonet T."/>
            <person name="Raney B.J."/>
            <person name="Ingham P.W."/>
            <person name="Tay A."/>
            <person name="Hillier L.W."/>
            <person name="Minx P."/>
            <person name="Boehm T."/>
            <person name="Wilson R.K."/>
            <person name="Brenner S."/>
            <person name="Warren W.C."/>
        </authorList>
    </citation>
    <scope>NUCLEOTIDE SEQUENCE [LARGE SCALE GENOMIC DNA]</scope>
</reference>
<evidence type="ECO:0000259" key="9">
    <source>
        <dbReference type="PROSITE" id="PS50853"/>
    </source>
</evidence>
<dbReference type="PANTHER" id="PTHR13817:SF89">
    <property type="entry name" value="MYOMESIN-3"/>
    <property type="match status" value="1"/>
</dbReference>
<evidence type="ECO:0000313" key="11">
    <source>
        <dbReference type="Proteomes" id="UP000314986"/>
    </source>
</evidence>
<evidence type="ECO:0000256" key="7">
    <source>
        <dbReference type="ARBA" id="ARBA00023319"/>
    </source>
</evidence>
<gene>
    <name evidence="10" type="primary">myom3</name>
</gene>
<dbReference type="FunFam" id="2.60.40.10:FF:000192">
    <property type="entry name" value="Myomesin 1"/>
    <property type="match status" value="1"/>
</dbReference>
<dbReference type="CDD" id="cd00063">
    <property type="entry name" value="FN3"/>
    <property type="match status" value="5"/>
</dbReference>
<dbReference type="GeneTree" id="ENSGT00940000158669"/>
<dbReference type="GO" id="GO:0005198">
    <property type="term" value="F:structural molecule activity"/>
    <property type="evidence" value="ECO:0007669"/>
    <property type="project" value="UniProtKB-ARBA"/>
</dbReference>
<feature type="domain" description="Ig-like" evidence="8">
    <location>
        <begin position="749"/>
        <end position="842"/>
    </location>
</feature>
<reference evidence="11" key="2">
    <citation type="journal article" date="2007" name="PLoS Biol.">
        <title>Survey sequencing and comparative analysis of the elephant shark (Callorhinchus milii) genome.</title>
        <authorList>
            <person name="Venkatesh B."/>
            <person name="Kirkness E.F."/>
            <person name="Loh Y.H."/>
            <person name="Halpern A.L."/>
            <person name="Lee A.P."/>
            <person name="Johnson J."/>
            <person name="Dandona N."/>
            <person name="Viswanathan L.D."/>
            <person name="Tay A."/>
            <person name="Venter J.C."/>
            <person name="Strausberg R.L."/>
            <person name="Brenner S."/>
        </authorList>
    </citation>
    <scope>NUCLEOTIDE SEQUENCE [LARGE SCALE GENOMIC DNA]</scope>
</reference>
<dbReference type="SUPFAM" id="SSF48726">
    <property type="entry name" value="Immunoglobulin"/>
    <property type="match status" value="5"/>
</dbReference>
<feature type="domain" description="Fibronectin type-III" evidence="9">
    <location>
        <begin position="559"/>
        <end position="653"/>
    </location>
</feature>
<sequence>PPSLGCIRQESEERRCAEQIEASSPEFVIRLRSHTVWERMNVKLSCIVQGVPSPQVKWYKDGYLIEPTAVPGKYTIENKIGLQTLEISRYLFLIVDRLSCREFIPRRWYSNHRSNHLTLLLPVASPVELDVDIVDGFEVSFAQEDGSLVLVCTFSSPLPKHQQDISWFRDGDLLVETDCLGIECTDYYAKVTLSDIHKEDEGLYTIRLPTLDGHKEHSAYVFVRDGPAAVTGAPGSPLDVQGLNVNQDYVFVTWKPPSADGGSPVLGYFVERCEEGSESWIQCNDVPEKLCKLPVLGLCENTSYQFRVLAVNSAGVSRPSKVSEPVTTTDPTIGDRIMTIQLDRGKIVISKDELEGEVCIPLPPTNVHITEVGQTYIALCWNEPCPRGREPLKYYVEKSVAGSGSWQRVNLEVPVSCPRFAVFDLDRGKQYCFRVRAVNKYGISEPSEPSRAVSHTEILAAPSPPYAIIPTRNTKTSVLVQWQAEDTEEPIGFYVYVCEIGTNNWEICNNKPVTSKRLVVHDLKPGKKYVFRVKSANPAGLSDYSNESTPIEVNNLPSAPYGLVQLTCGKNEMVIGWKEPKFLGGREILGYFLDCHDLEDPDWHEVNINPITTRIYKVRLTEGHFYEFRAFAMNWAGVGAFSETSDQFKCEEWTMAQPGPPFDVTFTEVRRSSLVVLWQPPLYTGQSPVTGYFVDVCEIGSDEWMTLNEEPTLNTHFKVSDLKGGRSYMFRVFAINSAGAGQPSLPSDPVIAETRRGTTDVEAGVDDEGNIFLAFQCPEFSDGSRFIWSKSYQEITSPERAQMETKGNTSKLIFTDPSEDDLGTYSVEATNTGGASSSYALTQEGKMCPIALKSDWAVEFLEKGTVRLWLQTQNLSPAAQLRFIFNEKQVSSTPTHKINFDKASGLIEMIIQNFAEEDQGSYTAQLQDGRAKGQFTLVLIDEKFRAILTQCDSQRRDWKRKQGPYFEKLLHWEVTDKCDLLLSCQVTNTKKETILKWYKNGHEITDIIYNPQTGISTLQISQVTKENAGVFKTVVADDRGEDSSVLDLYSDILCGLCSSGVSASELKLQCTVEGIKLYCFMKYQMDYMKKTWYLKYVQDLKSFFHTTRDTSFLMVWVQILNPIESDRGKYTLEMFDGKQTHKRTLNLSEKGRDSASATYLYLFFFSPDKARVVEGLPDVVAIMEDKTLTMTCLISGDPVPEVFWMKNDREIVTGERYQITLQKMTVTLTIQTVTCKDSGRYSLFVRNKHGSDTANVTLSVYKHDEKPKEGIPCSQPLSAFVFSFPASAVFCVSFL</sequence>
<dbReference type="Ensembl" id="ENSCMIT00000038722.1">
    <property type="protein sequence ID" value="ENSCMIP00000038172.1"/>
    <property type="gene ID" value="ENSCMIG00000016039.1"/>
</dbReference>
<feature type="domain" description="Ig-like" evidence="8">
    <location>
        <begin position="1167"/>
        <end position="1259"/>
    </location>
</feature>
<keyword evidence="4" id="KW-0677">Repeat</keyword>
<dbReference type="InterPro" id="IPR013098">
    <property type="entry name" value="Ig_I-set"/>
</dbReference>
<dbReference type="GO" id="GO:0045214">
    <property type="term" value="P:sarcomere organization"/>
    <property type="evidence" value="ECO:0007669"/>
    <property type="project" value="TreeGrafter"/>
</dbReference>
<dbReference type="SMART" id="SM00060">
    <property type="entry name" value="FN3"/>
    <property type="match status" value="5"/>
</dbReference>
<dbReference type="InterPro" id="IPR013783">
    <property type="entry name" value="Ig-like_fold"/>
</dbReference>
<dbReference type="Gene3D" id="2.60.40.10">
    <property type="entry name" value="Immunoglobulins"/>
    <property type="match status" value="12"/>
</dbReference>
<evidence type="ECO:0000313" key="10">
    <source>
        <dbReference type="Ensembl" id="ENSCMIP00000038172.1"/>
    </source>
</evidence>
<dbReference type="InterPro" id="IPR003599">
    <property type="entry name" value="Ig_sub"/>
</dbReference>
<dbReference type="InterPro" id="IPR003598">
    <property type="entry name" value="Ig_sub2"/>
</dbReference>
<proteinExistence type="inferred from homology"/>
<dbReference type="InterPro" id="IPR036116">
    <property type="entry name" value="FN3_sf"/>
</dbReference>
<dbReference type="Pfam" id="PF00041">
    <property type="entry name" value="fn3"/>
    <property type="match status" value="4"/>
</dbReference>